<sequence>MADVTAVAAEWLAATGAPNAVVILALLTSPATWSKRAVAFVRQRIGADDR</sequence>
<dbReference type="EMBL" id="FNVN01000001">
    <property type="protein sequence ID" value="SEF56065.1"/>
    <property type="molecule type" value="Genomic_DNA"/>
</dbReference>
<dbReference type="AlphaFoldDB" id="A0A1H5SZX4"/>
<keyword evidence="2" id="KW-1185">Reference proteome</keyword>
<dbReference type="GeneID" id="43740849"/>
<proteinExistence type="predicted"/>
<evidence type="ECO:0000313" key="2">
    <source>
        <dbReference type="Proteomes" id="UP000236740"/>
    </source>
</evidence>
<dbReference type="Proteomes" id="UP000236740">
    <property type="component" value="Unassembled WGS sequence"/>
</dbReference>
<accession>A0A1H5SZX4</accession>
<protein>
    <submittedName>
        <fullName evidence="1">Uncharacterized protein</fullName>
    </submittedName>
</protein>
<evidence type="ECO:0000313" key="1">
    <source>
        <dbReference type="EMBL" id="SEF56065.1"/>
    </source>
</evidence>
<organism evidence="1 2">
    <name type="scientific">Halobellus limi</name>
    <dbReference type="NCBI Taxonomy" id="699433"/>
    <lineage>
        <taxon>Archaea</taxon>
        <taxon>Methanobacteriati</taxon>
        <taxon>Methanobacteriota</taxon>
        <taxon>Stenosarchaea group</taxon>
        <taxon>Halobacteria</taxon>
        <taxon>Halobacteriales</taxon>
        <taxon>Haloferacaceae</taxon>
        <taxon>Halobellus</taxon>
    </lineage>
</organism>
<gene>
    <name evidence="1" type="ORF">SAMN04488133_0129</name>
</gene>
<name>A0A1H5SZX4_9EURY</name>
<reference evidence="1 2" key="1">
    <citation type="submission" date="2016-10" db="EMBL/GenBank/DDBJ databases">
        <authorList>
            <person name="de Groot N.N."/>
        </authorList>
    </citation>
    <scope>NUCLEOTIDE SEQUENCE [LARGE SCALE GENOMIC DNA]</scope>
    <source>
        <strain evidence="1 2">CGMCC 1.10331</strain>
    </source>
</reference>
<dbReference type="RefSeq" id="WP_160113900.1">
    <property type="nucleotide sequence ID" value="NZ_CP031311.1"/>
</dbReference>